<evidence type="ECO:0008006" key="4">
    <source>
        <dbReference type="Google" id="ProtNLM"/>
    </source>
</evidence>
<protein>
    <recommendedName>
        <fullName evidence="4">Septum formation initiator</fullName>
    </recommendedName>
</protein>
<gene>
    <name evidence="2" type="ordered locus">Afer_1588</name>
</gene>
<feature type="region of interest" description="Disordered" evidence="1">
    <location>
        <begin position="93"/>
        <end position="118"/>
    </location>
</feature>
<dbReference type="AlphaFoldDB" id="C7M0K2"/>
<reference evidence="2 3" key="1">
    <citation type="journal article" date="2009" name="Stand. Genomic Sci.">
        <title>Complete genome sequence of Acidimicrobium ferrooxidans type strain (ICP).</title>
        <authorList>
            <person name="Clum A."/>
            <person name="Nolan M."/>
            <person name="Lang E."/>
            <person name="Glavina Del Rio T."/>
            <person name="Tice H."/>
            <person name="Copeland A."/>
            <person name="Cheng J.F."/>
            <person name="Lucas S."/>
            <person name="Chen F."/>
            <person name="Bruce D."/>
            <person name="Goodwin L."/>
            <person name="Pitluck S."/>
            <person name="Ivanova N."/>
            <person name="Mavrommatis K."/>
            <person name="Mikhailova N."/>
            <person name="Pati A."/>
            <person name="Chen A."/>
            <person name="Palaniappan K."/>
            <person name="Goker M."/>
            <person name="Spring S."/>
            <person name="Land M."/>
            <person name="Hauser L."/>
            <person name="Chang Y.J."/>
            <person name="Jeffries C.C."/>
            <person name="Chain P."/>
            <person name="Bristow J."/>
            <person name="Eisen J.A."/>
            <person name="Markowitz V."/>
            <person name="Hugenholtz P."/>
            <person name="Kyrpides N.C."/>
            <person name="Klenk H.P."/>
            <person name="Lapidus A."/>
        </authorList>
    </citation>
    <scope>NUCLEOTIDE SEQUENCE [LARGE SCALE GENOMIC DNA]</scope>
    <source>
        <strain evidence="3">DSM 10331 / JCM 15462 / NBRC 103882 / ICP</strain>
    </source>
</reference>
<dbReference type="HOGENOM" id="CLU_2068015_0_0_11"/>
<keyword evidence="3" id="KW-1185">Reference proteome</keyword>
<name>C7M0K2_ACIFD</name>
<organism evidence="2 3">
    <name type="scientific">Acidimicrobium ferrooxidans (strain DSM 10331 / JCM 15462 / NBRC 103882 / ICP)</name>
    <dbReference type="NCBI Taxonomy" id="525909"/>
    <lineage>
        <taxon>Bacteria</taxon>
        <taxon>Bacillati</taxon>
        <taxon>Actinomycetota</taxon>
        <taxon>Acidimicrobiia</taxon>
        <taxon>Acidimicrobiales</taxon>
        <taxon>Acidimicrobiaceae</taxon>
        <taxon>Acidimicrobium</taxon>
    </lineage>
</organism>
<accession>C7M0K2</accession>
<dbReference type="PROSITE" id="PS51318">
    <property type="entry name" value="TAT"/>
    <property type="match status" value="1"/>
</dbReference>
<dbReference type="KEGG" id="afo:Afer_1588"/>
<dbReference type="STRING" id="525909.Afer_1588"/>
<dbReference type="EMBL" id="CP001631">
    <property type="protein sequence ID" value="ACU54510.1"/>
    <property type="molecule type" value="Genomic_DNA"/>
</dbReference>
<dbReference type="InterPro" id="IPR006311">
    <property type="entry name" value="TAT_signal"/>
</dbReference>
<evidence type="ECO:0000256" key="1">
    <source>
        <dbReference type="SAM" id="MobiDB-lite"/>
    </source>
</evidence>
<dbReference type="Proteomes" id="UP000000771">
    <property type="component" value="Chromosome"/>
</dbReference>
<evidence type="ECO:0000313" key="3">
    <source>
        <dbReference type="Proteomes" id="UP000000771"/>
    </source>
</evidence>
<feature type="compositionally biased region" description="Low complexity" evidence="1">
    <location>
        <begin position="105"/>
        <end position="118"/>
    </location>
</feature>
<sequence>MTPKGRRRILVGTLTAGLALAYGAWVLPTGTILDLHASEQALRAQLATVRADNARLTHEIAVVGTVAYQEHLAEQEDGMVPRGTVAVQVLPSSPLYRPVDPAPPHRSTSATSTSRRHV</sequence>
<proteinExistence type="predicted"/>
<dbReference type="RefSeq" id="WP_015798989.1">
    <property type="nucleotide sequence ID" value="NC_013124.1"/>
</dbReference>
<evidence type="ECO:0000313" key="2">
    <source>
        <dbReference type="EMBL" id="ACU54510.1"/>
    </source>
</evidence>